<dbReference type="Gene3D" id="1.10.260.40">
    <property type="entry name" value="lambda repressor-like DNA-binding domains"/>
    <property type="match status" value="1"/>
</dbReference>
<evidence type="ECO:0000313" key="6">
    <source>
        <dbReference type="Proteomes" id="UP000198539"/>
    </source>
</evidence>
<dbReference type="RefSeq" id="WP_092885468.1">
    <property type="nucleotide sequence ID" value="NZ_CP061498.1"/>
</dbReference>
<evidence type="ECO:0000256" key="3">
    <source>
        <dbReference type="ARBA" id="ARBA00023163"/>
    </source>
</evidence>
<gene>
    <name evidence="5" type="ORF">SAMN04488238_10216</name>
</gene>
<accession>A0A1H2TET7</accession>
<keyword evidence="1" id="KW-0805">Transcription regulation</keyword>
<dbReference type="InterPro" id="IPR000843">
    <property type="entry name" value="HTH_LacI"/>
</dbReference>
<evidence type="ECO:0000259" key="4">
    <source>
        <dbReference type="PROSITE" id="PS50932"/>
    </source>
</evidence>
<dbReference type="STRING" id="564137.SAMN04488238_10216"/>
<evidence type="ECO:0000256" key="2">
    <source>
        <dbReference type="ARBA" id="ARBA00023125"/>
    </source>
</evidence>
<dbReference type="Gene3D" id="3.40.50.2300">
    <property type="match status" value="2"/>
</dbReference>
<sequence length="338" mass="36709">MAPPTAPRKPRRPSLRDIAEAVGTTRMTVSRCLRDPQTVSEPLRQRIQETARHLNYLPNRAPMMLAQSRSRSIGVLVPSVTNQVFADVLAGIIDETGAADYRAMITHYGHDAAAEERSIAALLAYNADGLILSDRTHTEATRRMIDGAGVAIVEIMDTRKPALQQAVGYDNHAAACDMVTAMIARGHRRIVYLAVRLDERTLQRAEGYREAMECHNLPPVILQSAGKSSFTAGASLMARILNNGDRTDGAFCANDDLAVGAFLECQRRGIRVPDQIMIAGFHGLDVAQALSPQLLTVLTPRYQIGQAAARALLARINGAPLTMPVMDLGYRLMMGDGG</sequence>
<keyword evidence="3" id="KW-0804">Transcription</keyword>
<dbReference type="Pfam" id="PF13377">
    <property type="entry name" value="Peripla_BP_3"/>
    <property type="match status" value="1"/>
</dbReference>
<name>A0A1H2TET7_9RHOB</name>
<keyword evidence="2" id="KW-0238">DNA-binding</keyword>
<reference evidence="5 6" key="1">
    <citation type="submission" date="2016-10" db="EMBL/GenBank/DDBJ databases">
        <authorList>
            <person name="de Groot N.N."/>
        </authorList>
    </citation>
    <scope>NUCLEOTIDE SEQUENCE [LARGE SCALE GENOMIC DNA]</scope>
    <source>
        <strain evidence="5 6">CGMCC 1.8894</strain>
    </source>
</reference>
<dbReference type="CDD" id="cd01392">
    <property type="entry name" value="HTH_LacI"/>
    <property type="match status" value="1"/>
</dbReference>
<dbReference type="GO" id="GO:0000976">
    <property type="term" value="F:transcription cis-regulatory region binding"/>
    <property type="evidence" value="ECO:0007669"/>
    <property type="project" value="TreeGrafter"/>
</dbReference>
<protein>
    <submittedName>
        <fullName evidence="5">Transcriptional regulator, LacI family</fullName>
    </submittedName>
</protein>
<dbReference type="AlphaFoldDB" id="A0A1H2TET7"/>
<dbReference type="OrthoDB" id="7170131at2"/>
<dbReference type="CDD" id="cd01575">
    <property type="entry name" value="PBP1_GntR"/>
    <property type="match status" value="1"/>
</dbReference>
<evidence type="ECO:0000313" key="5">
    <source>
        <dbReference type="EMBL" id="SDW41749.1"/>
    </source>
</evidence>
<dbReference type="GO" id="GO:0003700">
    <property type="term" value="F:DNA-binding transcription factor activity"/>
    <property type="evidence" value="ECO:0007669"/>
    <property type="project" value="TreeGrafter"/>
</dbReference>
<dbReference type="Pfam" id="PF00356">
    <property type="entry name" value="LacI"/>
    <property type="match status" value="1"/>
</dbReference>
<dbReference type="InterPro" id="IPR046335">
    <property type="entry name" value="LacI/GalR-like_sensor"/>
</dbReference>
<dbReference type="SUPFAM" id="SSF53822">
    <property type="entry name" value="Periplasmic binding protein-like I"/>
    <property type="match status" value="1"/>
</dbReference>
<dbReference type="PROSITE" id="PS50932">
    <property type="entry name" value="HTH_LACI_2"/>
    <property type="match status" value="1"/>
</dbReference>
<dbReference type="Proteomes" id="UP000198539">
    <property type="component" value="Unassembled WGS sequence"/>
</dbReference>
<dbReference type="SMART" id="SM00354">
    <property type="entry name" value="HTH_LACI"/>
    <property type="match status" value="1"/>
</dbReference>
<dbReference type="PANTHER" id="PTHR30146">
    <property type="entry name" value="LACI-RELATED TRANSCRIPTIONAL REPRESSOR"/>
    <property type="match status" value="1"/>
</dbReference>
<dbReference type="InterPro" id="IPR010982">
    <property type="entry name" value="Lambda_DNA-bd_dom_sf"/>
</dbReference>
<evidence type="ECO:0000256" key="1">
    <source>
        <dbReference type="ARBA" id="ARBA00023015"/>
    </source>
</evidence>
<keyword evidence="6" id="KW-1185">Reference proteome</keyword>
<dbReference type="PANTHER" id="PTHR30146:SF2">
    <property type="entry name" value="HTH-TYPE TRANSCRIPTIONAL REGULATOR GNTR"/>
    <property type="match status" value="1"/>
</dbReference>
<dbReference type="EMBL" id="FNOM01000002">
    <property type="protein sequence ID" value="SDW41749.1"/>
    <property type="molecule type" value="Genomic_DNA"/>
</dbReference>
<organism evidence="5 6">
    <name type="scientific">Roseicitreum antarcticum</name>
    <dbReference type="NCBI Taxonomy" id="564137"/>
    <lineage>
        <taxon>Bacteria</taxon>
        <taxon>Pseudomonadati</taxon>
        <taxon>Pseudomonadota</taxon>
        <taxon>Alphaproteobacteria</taxon>
        <taxon>Rhodobacterales</taxon>
        <taxon>Paracoccaceae</taxon>
        <taxon>Roseicitreum</taxon>
    </lineage>
</organism>
<dbReference type="SUPFAM" id="SSF47413">
    <property type="entry name" value="lambda repressor-like DNA-binding domains"/>
    <property type="match status" value="1"/>
</dbReference>
<dbReference type="InterPro" id="IPR028082">
    <property type="entry name" value="Peripla_BP_I"/>
</dbReference>
<feature type="domain" description="HTH lacI-type" evidence="4">
    <location>
        <begin position="13"/>
        <end position="67"/>
    </location>
</feature>
<proteinExistence type="predicted"/>